<dbReference type="AlphaFoldDB" id="A0A816CN55"/>
<accession>A0A816CN55</accession>
<dbReference type="EMBL" id="CAJOBC010110067">
    <property type="protein sequence ID" value="CAF4522419.1"/>
    <property type="molecule type" value="Genomic_DNA"/>
</dbReference>
<sequence>QLLSIGFKSVTPKKSNQQWNVDCRFSKDKFAIEFCKGFHELTDNEFVGYMFDYVELQLIVEENEKRWTELYDVIHNENGVRFLDAIIFVLKDTYNGEKESNFLDKVYDMLGNMPETRPNYTVMQQRRVLLGQLLDISNDSNSDGTVKPN</sequence>
<name>A0A816CN55_9BILA</name>
<keyword evidence="3" id="KW-1185">Reference proteome</keyword>
<proteinExistence type="predicted"/>
<evidence type="ECO:0000313" key="2">
    <source>
        <dbReference type="EMBL" id="CAF4522419.1"/>
    </source>
</evidence>
<dbReference type="Proteomes" id="UP000663829">
    <property type="component" value="Unassembled WGS sequence"/>
</dbReference>
<evidence type="ECO:0000313" key="3">
    <source>
        <dbReference type="Proteomes" id="UP000663829"/>
    </source>
</evidence>
<evidence type="ECO:0000313" key="1">
    <source>
        <dbReference type="EMBL" id="CAF1627248.1"/>
    </source>
</evidence>
<dbReference type="Proteomes" id="UP000681722">
    <property type="component" value="Unassembled WGS sequence"/>
</dbReference>
<organism evidence="1 3">
    <name type="scientific">Didymodactylos carnosus</name>
    <dbReference type="NCBI Taxonomy" id="1234261"/>
    <lineage>
        <taxon>Eukaryota</taxon>
        <taxon>Metazoa</taxon>
        <taxon>Spiralia</taxon>
        <taxon>Gnathifera</taxon>
        <taxon>Rotifera</taxon>
        <taxon>Eurotatoria</taxon>
        <taxon>Bdelloidea</taxon>
        <taxon>Philodinida</taxon>
        <taxon>Philodinidae</taxon>
        <taxon>Didymodactylos</taxon>
    </lineage>
</organism>
<gene>
    <name evidence="1" type="ORF">GPM918_LOCUS44120</name>
    <name evidence="2" type="ORF">SRO942_LOCUS45833</name>
</gene>
<feature type="non-terminal residue" evidence="1">
    <location>
        <position position="1"/>
    </location>
</feature>
<comment type="caution">
    <text evidence="1">The sequence shown here is derived from an EMBL/GenBank/DDBJ whole genome shotgun (WGS) entry which is preliminary data.</text>
</comment>
<dbReference type="EMBL" id="CAJNOQ010042495">
    <property type="protein sequence ID" value="CAF1627248.1"/>
    <property type="molecule type" value="Genomic_DNA"/>
</dbReference>
<protein>
    <submittedName>
        <fullName evidence="1">Uncharacterized protein</fullName>
    </submittedName>
</protein>
<reference evidence="1" key="1">
    <citation type="submission" date="2021-02" db="EMBL/GenBank/DDBJ databases">
        <authorList>
            <person name="Nowell W R."/>
        </authorList>
    </citation>
    <scope>NUCLEOTIDE SEQUENCE</scope>
</reference>